<evidence type="ECO:0000256" key="1">
    <source>
        <dbReference type="SAM" id="MobiDB-lite"/>
    </source>
</evidence>
<evidence type="ECO:0000313" key="3">
    <source>
        <dbReference type="EMBL" id="UTI65457.1"/>
    </source>
</evidence>
<dbReference type="Proteomes" id="UP001056035">
    <property type="component" value="Chromosome"/>
</dbReference>
<sequence length="276" mass="27842">MTEVPPTQPQPVPPAAPAHGTPARSQGAVDLPTLIITALASAVAAYVCSKVWKPGTLASAAFTPVLVALVKEALRRPTEVVTTVVPVPAVTARRRRRLAAPDAPTAVMGSVPADAAPTPGSDIPPPAIVAVEPQPVTTTRTRGRQIHWRIAVLTGLLGFAICAAFYTLPELIAGSAASGGGKTTLFGGGTHTVQHTTTVKTNTVVVPGKTVTQTTPTTTVTTPATTQATPATTQSTAPTTQAPPATTQTTAPATPTTPATTGTTATTTPTTTVPLP</sequence>
<name>A0ABY5DXR3_9ACTN</name>
<reference evidence="3 4" key="1">
    <citation type="submission" date="2022-06" db="EMBL/GenBank/DDBJ databases">
        <title>Paraconexibacter antarcticus.</title>
        <authorList>
            <person name="Kim C.S."/>
        </authorList>
    </citation>
    <scope>NUCLEOTIDE SEQUENCE [LARGE SCALE GENOMIC DNA]</scope>
    <source>
        <strain evidence="3 4">02-257</strain>
    </source>
</reference>
<evidence type="ECO:0000256" key="2">
    <source>
        <dbReference type="SAM" id="Phobius"/>
    </source>
</evidence>
<feature type="region of interest" description="Disordered" evidence="1">
    <location>
        <begin position="1"/>
        <end position="25"/>
    </location>
</feature>
<feature type="compositionally biased region" description="Pro residues" evidence="1">
    <location>
        <begin position="1"/>
        <end position="16"/>
    </location>
</feature>
<gene>
    <name evidence="3" type="ORF">NBH00_04390</name>
</gene>
<organism evidence="3 4">
    <name type="scientific">Paraconexibacter antarcticus</name>
    <dbReference type="NCBI Taxonomy" id="2949664"/>
    <lineage>
        <taxon>Bacteria</taxon>
        <taxon>Bacillati</taxon>
        <taxon>Actinomycetota</taxon>
        <taxon>Thermoleophilia</taxon>
        <taxon>Solirubrobacterales</taxon>
        <taxon>Paraconexibacteraceae</taxon>
        <taxon>Paraconexibacter</taxon>
    </lineage>
</organism>
<feature type="transmembrane region" description="Helical" evidence="2">
    <location>
        <begin position="150"/>
        <end position="168"/>
    </location>
</feature>
<dbReference type="EMBL" id="CP098502">
    <property type="protein sequence ID" value="UTI65457.1"/>
    <property type="molecule type" value="Genomic_DNA"/>
</dbReference>
<protein>
    <submittedName>
        <fullName evidence="3">Uncharacterized protein</fullName>
    </submittedName>
</protein>
<keyword evidence="2" id="KW-0472">Membrane</keyword>
<keyword evidence="2" id="KW-1133">Transmembrane helix</keyword>
<evidence type="ECO:0000313" key="4">
    <source>
        <dbReference type="Proteomes" id="UP001056035"/>
    </source>
</evidence>
<dbReference type="RefSeq" id="WP_254572137.1">
    <property type="nucleotide sequence ID" value="NZ_CP098502.1"/>
</dbReference>
<feature type="region of interest" description="Disordered" evidence="1">
    <location>
        <begin position="214"/>
        <end position="276"/>
    </location>
</feature>
<proteinExistence type="predicted"/>
<keyword evidence="4" id="KW-1185">Reference proteome</keyword>
<accession>A0ABY5DXR3</accession>
<keyword evidence="2" id="KW-0812">Transmembrane</keyword>
<feature type="transmembrane region" description="Helical" evidence="2">
    <location>
        <begin position="31"/>
        <end position="49"/>
    </location>
</feature>